<proteinExistence type="predicted"/>
<dbReference type="Proteomes" id="UP000001803">
    <property type="component" value="Chromosome"/>
</dbReference>
<protein>
    <submittedName>
        <fullName evidence="2">Uncharacterized protein</fullName>
    </submittedName>
</protein>
<dbReference type="EMBL" id="CP001357">
    <property type="protein sequence ID" value="ACN83790.1"/>
    <property type="molecule type" value="Genomic_DNA"/>
</dbReference>
<sequence>MKIIKLILKYIIAVIFASTLFIILSNLSFINFLDKDNFTNVNNMLFTSITIIFSVGFSLLISFDIDSIKSIYVLKKMNDGLKDIRDKMILFFFIAILIFIFSIVVNIDQNYYINIFFKIKLSVIWNSFCISGLLIVLLILILIFKYTYDKKIELKINLMNEQEILKKSNLQE</sequence>
<feature type="transmembrane region" description="Helical" evidence="1">
    <location>
        <begin position="123"/>
        <end position="144"/>
    </location>
</feature>
<gene>
    <name evidence="2" type="ordered locus">BHWA1_01311</name>
</gene>
<feature type="transmembrane region" description="Helical" evidence="1">
    <location>
        <begin position="45"/>
        <end position="67"/>
    </location>
</feature>
<feature type="transmembrane region" description="Helical" evidence="1">
    <location>
        <begin position="7"/>
        <end position="33"/>
    </location>
</feature>
<dbReference type="AlphaFoldDB" id="A0A3B6VAG8"/>
<accession>A0A3B6VAG8</accession>
<keyword evidence="3" id="KW-1185">Reference proteome</keyword>
<dbReference type="KEGG" id="bhy:BHWA1_01311"/>
<evidence type="ECO:0000256" key="1">
    <source>
        <dbReference type="SAM" id="Phobius"/>
    </source>
</evidence>
<keyword evidence="1" id="KW-1133">Transmembrane helix</keyword>
<feature type="transmembrane region" description="Helical" evidence="1">
    <location>
        <begin position="88"/>
        <end position="107"/>
    </location>
</feature>
<organism evidence="2 3">
    <name type="scientific">Brachyspira hyodysenteriae (strain ATCC 49526 / WA1)</name>
    <dbReference type="NCBI Taxonomy" id="565034"/>
    <lineage>
        <taxon>Bacteria</taxon>
        <taxon>Pseudomonadati</taxon>
        <taxon>Spirochaetota</taxon>
        <taxon>Spirochaetia</taxon>
        <taxon>Brachyspirales</taxon>
        <taxon>Brachyspiraceae</taxon>
        <taxon>Brachyspira</taxon>
    </lineage>
</organism>
<name>A0A3B6VAG8_BRAHW</name>
<evidence type="ECO:0000313" key="3">
    <source>
        <dbReference type="Proteomes" id="UP000001803"/>
    </source>
</evidence>
<dbReference type="STRING" id="565034.BHWA1_01311"/>
<keyword evidence="1" id="KW-0812">Transmembrane</keyword>
<evidence type="ECO:0000313" key="2">
    <source>
        <dbReference type="EMBL" id="ACN83790.1"/>
    </source>
</evidence>
<reference evidence="2 3" key="1">
    <citation type="journal article" date="2009" name="PLoS ONE">
        <title>Genome sequence of the pathogenic intestinal spirochete Brachyspira hyodysenteriae reveals adaptations to its lifestyle in the porcine large intestine.</title>
        <authorList>
            <person name="Bellgard M.I."/>
            <person name="Wanchanthuek P."/>
            <person name="La T."/>
            <person name="Ryan K."/>
            <person name="Moolhuijzen P."/>
            <person name="Albertyn Z."/>
            <person name="Shaban B."/>
            <person name="Motro Y."/>
            <person name="Dunn D.S."/>
            <person name="Schibeci D."/>
            <person name="Hunter A."/>
            <person name="Barrero R."/>
            <person name="Phillips N.D."/>
            <person name="Hampson D.J."/>
        </authorList>
    </citation>
    <scope>NUCLEOTIDE SEQUENCE [LARGE SCALE GENOMIC DNA]</scope>
    <source>
        <strain evidence="3">ATCC 49526 / WA1</strain>
    </source>
</reference>
<dbReference type="RefSeq" id="WP_012670835.1">
    <property type="nucleotide sequence ID" value="NC_012225.1"/>
</dbReference>
<keyword evidence="1" id="KW-0472">Membrane</keyword>